<comment type="caution">
    <text evidence="2">The sequence shown here is derived from an EMBL/GenBank/DDBJ whole genome shotgun (WGS) entry which is preliminary data.</text>
</comment>
<name>G9WV42_9FIRM</name>
<reference evidence="2 3" key="1">
    <citation type="submission" date="2011-08" db="EMBL/GenBank/DDBJ databases">
        <title>The Genome Sequence of Oribacterium sp. ACB7.</title>
        <authorList>
            <consortium name="The Broad Institute Genome Sequencing Platform"/>
            <person name="Earl A."/>
            <person name="Ward D."/>
            <person name="Feldgarden M."/>
            <person name="Gevers D."/>
            <person name="Sizova M."/>
            <person name="Hazen A."/>
            <person name="Epstein S."/>
            <person name="Young S.K."/>
            <person name="Zeng Q."/>
            <person name="Gargeya S."/>
            <person name="Fitzgerald M."/>
            <person name="Haas B."/>
            <person name="Abouelleil A."/>
            <person name="Alvarado L."/>
            <person name="Arachchi H.M."/>
            <person name="Berlin A."/>
            <person name="Brown A."/>
            <person name="Chapman S.B."/>
            <person name="Chen Z."/>
            <person name="Dunbar C."/>
            <person name="Freedman E."/>
            <person name="Gearin G."/>
            <person name="Gellesch M."/>
            <person name="Goldberg J."/>
            <person name="Griggs A."/>
            <person name="Gujja S."/>
            <person name="Heiman D."/>
            <person name="Howarth C."/>
            <person name="Larson L."/>
            <person name="Lui A."/>
            <person name="MacDonald P.J.P."/>
            <person name="Montmayeur A."/>
            <person name="Murphy C."/>
            <person name="Neiman D."/>
            <person name="Pearson M."/>
            <person name="Priest M."/>
            <person name="Roberts A."/>
            <person name="Saif S."/>
            <person name="Shea T."/>
            <person name="Shenoy N."/>
            <person name="Sisk P."/>
            <person name="Stolte C."/>
            <person name="Sykes S."/>
            <person name="Wortman J."/>
            <person name="Nusbaum C."/>
            <person name="Birren B."/>
        </authorList>
    </citation>
    <scope>NUCLEOTIDE SEQUENCE [LARGE SCALE GENOMIC DNA]</scope>
    <source>
        <strain evidence="2 3">ACB7</strain>
    </source>
</reference>
<evidence type="ECO:0000313" key="3">
    <source>
        <dbReference type="Proteomes" id="UP000003527"/>
    </source>
</evidence>
<gene>
    <name evidence="2" type="ORF">HMPREF9624_00776</name>
</gene>
<dbReference type="AlphaFoldDB" id="G9WV42"/>
<dbReference type="Proteomes" id="UP000003527">
    <property type="component" value="Unassembled WGS sequence"/>
</dbReference>
<proteinExistence type="predicted"/>
<organism evidence="2 3">
    <name type="scientific">Oribacterium asaccharolyticum ACB7</name>
    <dbReference type="NCBI Taxonomy" id="796944"/>
    <lineage>
        <taxon>Bacteria</taxon>
        <taxon>Bacillati</taxon>
        <taxon>Bacillota</taxon>
        <taxon>Clostridia</taxon>
        <taxon>Lachnospirales</taxon>
        <taxon>Lachnospiraceae</taxon>
        <taxon>Oribacterium</taxon>
    </lineage>
</organism>
<dbReference type="HOGENOM" id="CLU_054008_0_0_9"/>
<evidence type="ECO:0000259" key="1">
    <source>
        <dbReference type="Pfam" id="PF18980"/>
    </source>
</evidence>
<protein>
    <recommendedName>
        <fullName evidence="1">DUF5716 domain-containing protein</fullName>
    </recommendedName>
</protein>
<feature type="domain" description="DUF5716" evidence="1">
    <location>
        <begin position="112"/>
        <end position="409"/>
    </location>
</feature>
<dbReference type="InterPro" id="IPR043770">
    <property type="entry name" value="DUF5716_C"/>
</dbReference>
<dbReference type="Pfam" id="PF18980">
    <property type="entry name" value="DUF5716_C"/>
    <property type="match status" value="1"/>
</dbReference>
<sequence length="414" mass="47374">MKVIGIALSDEYTDISLYREEYTYRFPTLLSRERKGDRFYIGEEAYKKNLDGGVILVDKLLSLFKKKGSATISETCYDAKELLGIFLENLLLEGERRVQGREIPEEEGKDTLVLSVRDADVELMSSLNELVKEKFSGQYAVQLISHTESFSHYILRQDKKLYNRQVGMLEFSSQVLHYYEMQVSKGTKKYAISVSEAQPDALSFGILEDPRGRRMTDQVLSGLCDRLTKSKVYSAFFLSGKGFENTELFPEFMKKIVRGRRVCVESFLFSIGALYYGRLLGKGEEEECLLLCDTRIGADISIKVTKKERDFPLYLAHAGDSWLKETEDIRLLLENQDYIDFQVQDVSATNRGKQYRMSLTSFPKRERRCTKVSLRTSFHGNAVAGIEITDLGFGDLWKGSFQSIKETIPLKGKE</sequence>
<keyword evidence="3" id="KW-1185">Reference proteome</keyword>
<evidence type="ECO:0000313" key="2">
    <source>
        <dbReference type="EMBL" id="EHL11443.1"/>
    </source>
</evidence>
<dbReference type="PATRIC" id="fig|796944.3.peg.1498"/>
<dbReference type="EMBL" id="AFZD01000017">
    <property type="protein sequence ID" value="EHL11443.1"/>
    <property type="molecule type" value="Genomic_DNA"/>
</dbReference>
<accession>G9WV42</accession>
<dbReference type="RefSeq" id="WP_009536625.1">
    <property type="nucleotide sequence ID" value="NZ_JH414504.1"/>
</dbReference>